<evidence type="ECO:0000313" key="8">
    <source>
        <dbReference type="Proteomes" id="UP000705379"/>
    </source>
</evidence>
<evidence type="ECO:0000256" key="3">
    <source>
        <dbReference type="ARBA" id="ARBA00022946"/>
    </source>
</evidence>
<dbReference type="NCBIfam" id="NF006008">
    <property type="entry name" value="PRK08139.1"/>
    <property type="match status" value="1"/>
</dbReference>
<dbReference type="Pfam" id="PF00378">
    <property type="entry name" value="ECH_1"/>
    <property type="match status" value="1"/>
</dbReference>
<dbReference type="Gene3D" id="3.90.226.10">
    <property type="entry name" value="2-enoyl-CoA Hydratase, Chain A, domain 1"/>
    <property type="match status" value="1"/>
</dbReference>
<dbReference type="InterPro" id="IPR014748">
    <property type="entry name" value="Enoyl-CoA_hydra_C"/>
</dbReference>
<proteinExistence type="inferred from homology"/>
<dbReference type="GO" id="GO:0016836">
    <property type="term" value="F:hydro-lyase activity"/>
    <property type="evidence" value="ECO:0007669"/>
    <property type="project" value="TreeGrafter"/>
</dbReference>
<evidence type="ECO:0000256" key="5">
    <source>
        <dbReference type="ARBA" id="ARBA00037410"/>
    </source>
</evidence>
<comment type="function">
    <text evidence="5">May play a role in fatty acid biosynthesis and insulin sensitivity.</text>
</comment>
<dbReference type="EMBL" id="QTKU01000001">
    <property type="protein sequence ID" value="MBS8259817.1"/>
    <property type="molecule type" value="Genomic_DNA"/>
</dbReference>
<dbReference type="InterPro" id="IPR052377">
    <property type="entry name" value="Mitochondrial_ECH-domain"/>
</dbReference>
<gene>
    <name evidence="7" type="ORF">DYI23_06265</name>
</gene>
<organism evidence="7 8">
    <name type="scientific">Roseibium polysiphoniae</name>
    <dbReference type="NCBI Taxonomy" id="2571221"/>
    <lineage>
        <taxon>Bacteria</taxon>
        <taxon>Pseudomonadati</taxon>
        <taxon>Pseudomonadota</taxon>
        <taxon>Alphaproteobacteria</taxon>
        <taxon>Hyphomicrobiales</taxon>
        <taxon>Stappiaceae</taxon>
        <taxon>Roseibium</taxon>
    </lineage>
</organism>
<dbReference type="PANTHER" id="PTHR43602">
    <property type="match status" value="1"/>
</dbReference>
<dbReference type="RefSeq" id="WP_213215388.1">
    <property type="nucleotide sequence ID" value="NZ_QTKU01000001.1"/>
</dbReference>
<evidence type="ECO:0000256" key="6">
    <source>
        <dbReference type="ARBA" id="ARBA00040545"/>
    </source>
</evidence>
<dbReference type="CDD" id="cd06558">
    <property type="entry name" value="crotonase-like"/>
    <property type="match status" value="1"/>
</dbReference>
<name>A0A944CCB4_9HYPH</name>
<dbReference type="Proteomes" id="UP000705379">
    <property type="component" value="Unassembled WGS sequence"/>
</dbReference>
<dbReference type="GO" id="GO:0006631">
    <property type="term" value="P:fatty acid metabolic process"/>
    <property type="evidence" value="ECO:0007669"/>
    <property type="project" value="UniProtKB-KW"/>
</dbReference>
<evidence type="ECO:0000256" key="4">
    <source>
        <dbReference type="ARBA" id="ARBA00023098"/>
    </source>
</evidence>
<dbReference type="SUPFAM" id="SSF52096">
    <property type="entry name" value="ClpP/crotonase"/>
    <property type="match status" value="1"/>
</dbReference>
<dbReference type="InterPro" id="IPR029045">
    <property type="entry name" value="ClpP/crotonase-like_dom_sf"/>
</dbReference>
<evidence type="ECO:0000313" key="7">
    <source>
        <dbReference type="EMBL" id="MBS8259817.1"/>
    </source>
</evidence>
<dbReference type="InterPro" id="IPR001753">
    <property type="entry name" value="Enoyl-CoA_hydra/iso"/>
</dbReference>
<accession>A0A944CCB4</accession>
<dbReference type="PANTHER" id="PTHR43602:SF1">
    <property type="entry name" value="ENOYL-COA HYDRATASE DOMAIN-CONTAINING PROTEIN 3, MITOCHONDRIAL"/>
    <property type="match status" value="1"/>
</dbReference>
<keyword evidence="7" id="KW-0456">Lyase</keyword>
<dbReference type="Gene3D" id="1.10.12.10">
    <property type="entry name" value="Lyase 2-enoyl-coa Hydratase, Chain A, domain 2"/>
    <property type="match status" value="1"/>
</dbReference>
<sequence>MSASATPETATSDADGKPLLATLLHQDVYRIVMQRPEKMNALSREMMSALSAELTKAAEDPDVRVVVLGAEGKVFCAGHDLKELTAARAEADGGKATYEAIMRQCSDLMQQIVRLPKPVIAVVTGVATAAGCQLVASCDLAMAVDTATFCTPGVNIGLFCSTPMVALSRNVAPKQAMEMLLTGESIDASTAKDFGLINRIVPRDYLDQVVQKYAEAIASKSAHTLKIGKEAFYRQLEMPLSDAYDFAAQTMVDNMMANDAQEGINAFLQKRKPEWTDD</sequence>
<reference evidence="7" key="1">
    <citation type="submission" date="2018-08" db="EMBL/GenBank/DDBJ databases">
        <authorList>
            <person name="Jin W."/>
            <person name="Wang H."/>
            <person name="Yang Y."/>
            <person name="Li M."/>
            <person name="Liu J."/>
        </authorList>
    </citation>
    <scope>NUCLEOTIDE SEQUENCE</scope>
    <source>
        <strain evidence="7">AESS21</strain>
    </source>
</reference>
<comment type="caution">
    <text evidence="7">The sequence shown here is derived from an EMBL/GenBank/DDBJ whole genome shotgun (WGS) entry which is preliminary data.</text>
</comment>
<evidence type="ECO:0000256" key="1">
    <source>
        <dbReference type="ARBA" id="ARBA00005254"/>
    </source>
</evidence>
<protein>
    <recommendedName>
        <fullName evidence="6">Enoyl-CoA hydratase domain-containing protein 3, mitochondrial</fullName>
    </recommendedName>
</protein>
<keyword evidence="3" id="KW-0809">Transit peptide</keyword>
<keyword evidence="4" id="KW-0443">Lipid metabolism</keyword>
<reference evidence="7" key="2">
    <citation type="journal article" date="2021" name="Microorganisms">
        <title>Bacterial Dimethylsulfoniopropionate Biosynthesis in the East China Sea.</title>
        <authorList>
            <person name="Liu J."/>
            <person name="Zhang Y."/>
            <person name="Liu J."/>
            <person name="Zhong H."/>
            <person name="Williams B.T."/>
            <person name="Zheng Y."/>
            <person name="Curson A.R.J."/>
            <person name="Sun C."/>
            <person name="Sun H."/>
            <person name="Song D."/>
            <person name="Wagner Mackenzie B."/>
            <person name="Bermejo Martinez A."/>
            <person name="Todd J.D."/>
            <person name="Zhang X.H."/>
        </authorList>
    </citation>
    <scope>NUCLEOTIDE SEQUENCE</scope>
    <source>
        <strain evidence="7">AESS21</strain>
    </source>
</reference>
<comment type="similarity">
    <text evidence="1">Belongs to the enoyl-CoA hydratase/isomerase family.</text>
</comment>
<keyword evidence="2" id="KW-0276">Fatty acid metabolism</keyword>
<evidence type="ECO:0000256" key="2">
    <source>
        <dbReference type="ARBA" id="ARBA00022832"/>
    </source>
</evidence>
<dbReference type="AlphaFoldDB" id="A0A944CCB4"/>